<keyword evidence="3" id="KW-1185">Reference proteome</keyword>
<name>A0A918UW60_9ACTN</name>
<evidence type="ECO:0000256" key="1">
    <source>
        <dbReference type="SAM" id="MobiDB-lite"/>
    </source>
</evidence>
<reference evidence="2" key="2">
    <citation type="submission" date="2020-09" db="EMBL/GenBank/DDBJ databases">
        <authorList>
            <person name="Sun Q."/>
            <person name="Ohkuma M."/>
        </authorList>
    </citation>
    <scope>NUCLEOTIDE SEQUENCE</scope>
    <source>
        <strain evidence="2">JCM 4815</strain>
    </source>
</reference>
<reference evidence="2" key="1">
    <citation type="journal article" date="2014" name="Int. J. Syst. Evol. Microbiol.">
        <title>Complete genome sequence of Corynebacterium casei LMG S-19264T (=DSM 44701T), isolated from a smear-ripened cheese.</title>
        <authorList>
            <consortium name="US DOE Joint Genome Institute (JGI-PGF)"/>
            <person name="Walter F."/>
            <person name="Albersmeier A."/>
            <person name="Kalinowski J."/>
            <person name="Ruckert C."/>
        </authorList>
    </citation>
    <scope>NUCLEOTIDE SEQUENCE</scope>
    <source>
        <strain evidence="2">JCM 4815</strain>
    </source>
</reference>
<protein>
    <submittedName>
        <fullName evidence="2">Uncharacterized protein</fullName>
    </submittedName>
</protein>
<dbReference type="AlphaFoldDB" id="A0A918UW60"/>
<feature type="region of interest" description="Disordered" evidence="1">
    <location>
        <begin position="55"/>
        <end position="109"/>
    </location>
</feature>
<organism evidence="2 3">
    <name type="scientific">Streptomyces poonensis</name>
    <dbReference type="NCBI Taxonomy" id="68255"/>
    <lineage>
        <taxon>Bacteria</taxon>
        <taxon>Bacillati</taxon>
        <taxon>Actinomycetota</taxon>
        <taxon>Actinomycetes</taxon>
        <taxon>Kitasatosporales</taxon>
        <taxon>Streptomycetaceae</taxon>
        <taxon>Streptomyces</taxon>
    </lineage>
</organism>
<evidence type="ECO:0000313" key="3">
    <source>
        <dbReference type="Proteomes" id="UP000622166"/>
    </source>
</evidence>
<dbReference type="EMBL" id="BMVW01000020">
    <property type="protein sequence ID" value="GGZ37587.1"/>
    <property type="molecule type" value="Genomic_DNA"/>
</dbReference>
<proteinExistence type="predicted"/>
<feature type="compositionally biased region" description="Basic residues" evidence="1">
    <location>
        <begin position="70"/>
        <end position="84"/>
    </location>
</feature>
<gene>
    <name evidence="2" type="ORF">GCM10010365_67910</name>
</gene>
<comment type="caution">
    <text evidence="2">The sequence shown here is derived from an EMBL/GenBank/DDBJ whole genome shotgun (WGS) entry which is preliminary data.</text>
</comment>
<dbReference type="Proteomes" id="UP000622166">
    <property type="component" value="Unassembled WGS sequence"/>
</dbReference>
<feature type="compositionally biased region" description="Polar residues" evidence="1">
    <location>
        <begin position="85"/>
        <end position="98"/>
    </location>
</feature>
<feature type="region of interest" description="Disordered" evidence="1">
    <location>
        <begin position="1"/>
        <end position="40"/>
    </location>
</feature>
<evidence type="ECO:0000313" key="2">
    <source>
        <dbReference type="EMBL" id="GGZ37587.1"/>
    </source>
</evidence>
<feature type="compositionally biased region" description="Polar residues" evidence="1">
    <location>
        <begin position="55"/>
        <end position="64"/>
    </location>
</feature>
<sequence>MCGASTHSQTTLVHSSAYAQAATPTSRRCRSSTAKDGSTHTRWCTQVIGLTRQEASPVTANAPVQSPARAPRRACHAHTPRTHRTVTAQTARSGSPSRARTPWRDWLET</sequence>
<accession>A0A918UW60</accession>